<accession>A0A1Y3BJ81</accession>
<organism evidence="1 2">
    <name type="scientific">Euroglyphus maynei</name>
    <name type="common">Mayne's house dust mite</name>
    <dbReference type="NCBI Taxonomy" id="6958"/>
    <lineage>
        <taxon>Eukaryota</taxon>
        <taxon>Metazoa</taxon>
        <taxon>Ecdysozoa</taxon>
        <taxon>Arthropoda</taxon>
        <taxon>Chelicerata</taxon>
        <taxon>Arachnida</taxon>
        <taxon>Acari</taxon>
        <taxon>Acariformes</taxon>
        <taxon>Sarcoptiformes</taxon>
        <taxon>Astigmata</taxon>
        <taxon>Psoroptidia</taxon>
        <taxon>Analgoidea</taxon>
        <taxon>Pyroglyphidae</taxon>
        <taxon>Pyroglyphinae</taxon>
        <taxon>Euroglyphus</taxon>
    </lineage>
</organism>
<dbReference type="EMBL" id="MUJZ01015735">
    <property type="protein sequence ID" value="OTF80989.1"/>
    <property type="molecule type" value="Genomic_DNA"/>
</dbReference>
<name>A0A1Y3BJ81_EURMA</name>
<sequence length="41" mass="4322">MKLYQLPSCSSLGFFEGFCGGRFGTGCLPLTGTGFLGWGLD</sequence>
<comment type="caution">
    <text evidence="1">The sequence shown here is derived from an EMBL/GenBank/DDBJ whole genome shotgun (WGS) entry which is preliminary data.</text>
</comment>
<reference evidence="1 2" key="1">
    <citation type="submission" date="2017-03" db="EMBL/GenBank/DDBJ databases">
        <title>Genome Survey of Euroglyphus maynei.</title>
        <authorList>
            <person name="Arlian L.G."/>
            <person name="Morgan M.S."/>
            <person name="Rider S.D."/>
        </authorList>
    </citation>
    <scope>NUCLEOTIDE SEQUENCE [LARGE SCALE GENOMIC DNA]</scope>
    <source>
        <strain evidence="1">Arlian Lab</strain>
        <tissue evidence="1">Whole body</tissue>
    </source>
</reference>
<evidence type="ECO:0000313" key="1">
    <source>
        <dbReference type="EMBL" id="OTF80989.1"/>
    </source>
</evidence>
<protein>
    <submittedName>
        <fullName evidence="1">Uncharacterized protein</fullName>
    </submittedName>
</protein>
<proteinExistence type="predicted"/>
<evidence type="ECO:0000313" key="2">
    <source>
        <dbReference type="Proteomes" id="UP000194236"/>
    </source>
</evidence>
<dbReference type="Proteomes" id="UP000194236">
    <property type="component" value="Unassembled WGS sequence"/>
</dbReference>
<gene>
    <name evidence="1" type="ORF">BLA29_015545</name>
</gene>
<keyword evidence="2" id="KW-1185">Reference proteome</keyword>
<dbReference type="AlphaFoldDB" id="A0A1Y3BJ81"/>